<dbReference type="Proteomes" id="UP000316473">
    <property type="component" value="Plasmid plasmid 1"/>
</dbReference>
<dbReference type="InterPro" id="IPR050300">
    <property type="entry name" value="GDXG_lipolytic_enzyme"/>
</dbReference>
<dbReference type="Gene3D" id="3.40.50.1820">
    <property type="entry name" value="alpha/beta hydrolase"/>
    <property type="match status" value="1"/>
</dbReference>
<dbReference type="InterPro" id="IPR013094">
    <property type="entry name" value="AB_hydrolase_3"/>
</dbReference>
<evidence type="ECO:0000256" key="2">
    <source>
        <dbReference type="ARBA" id="ARBA00022801"/>
    </source>
</evidence>
<evidence type="ECO:0000259" key="3">
    <source>
        <dbReference type="Pfam" id="PF07859"/>
    </source>
</evidence>
<name>A0A4Y1YQI4_9PROT</name>
<evidence type="ECO:0000313" key="5">
    <source>
        <dbReference type="Proteomes" id="UP000316473"/>
    </source>
</evidence>
<sequence>MLDEVRSAGEINIPAMTIPMSEALSIEAKDFYTNFLQILPGSMFVENGEPWDKARERWQPIWDMLVHRARSIYAVDIVSDVIAGVRVDVITPLTYKGNVNGARIIVFAHAGGFCNGQGAISEAIGLASTGDVKVVSVDYSLAPENKFPAQIEQIIAVYSALQLDYQPKEIALVGTSAGGQIMQMSVARMIMDGIQPPAALVLFSAGLAHVLSATGSQGDMGHYGAALEGYIFYGGVAPSPGAVTAQNFFENVDSLSPLVAPAFFPDILRQFPPTLLMGAGRDETLSVIFVSHRALLAASVPTELHVWEGLCHGFWLVTGLPESTDAYRTTLRFIEEHFG</sequence>
<dbReference type="AlphaFoldDB" id="A0A4Y1YQI4"/>
<reference evidence="4 5" key="1">
    <citation type="submission" date="2019-06" db="EMBL/GenBank/DDBJ databases">
        <title>Nitrosomonas stercoris KYUHI-S whole genome shotgun sequence.</title>
        <authorList>
            <person name="Nakagawa T."/>
            <person name="Tsuchiya Y."/>
            <person name="Takahashi R."/>
        </authorList>
    </citation>
    <scope>NUCLEOTIDE SEQUENCE [LARGE SCALE GENOMIC DNA]</scope>
    <source>
        <strain evidence="4 5">KYUHI-S</strain>
        <plasmid evidence="5">1 dna</plasmid>
    </source>
</reference>
<organism evidence="4 5">
    <name type="scientific">Nitrosomonas stercoris</name>
    <dbReference type="NCBI Taxonomy" id="1444684"/>
    <lineage>
        <taxon>Bacteria</taxon>
        <taxon>Pseudomonadati</taxon>
        <taxon>Pseudomonadota</taxon>
        <taxon>Betaproteobacteria</taxon>
        <taxon>Nitrosomonadales</taxon>
        <taxon>Nitrosomonadaceae</taxon>
        <taxon>Nitrosomonas</taxon>
    </lineage>
</organism>
<dbReference type="InterPro" id="IPR029058">
    <property type="entry name" value="AB_hydrolase_fold"/>
</dbReference>
<comment type="similarity">
    <text evidence="1">Belongs to the 'GDXG' lipolytic enzyme family.</text>
</comment>
<feature type="domain" description="Alpha/beta hydrolase fold-3" evidence="3">
    <location>
        <begin position="105"/>
        <end position="315"/>
    </location>
</feature>
<dbReference type="PANTHER" id="PTHR48081:SF30">
    <property type="entry name" value="ACETYL-HYDROLASE LIPR-RELATED"/>
    <property type="match status" value="1"/>
</dbReference>
<dbReference type="EMBL" id="AP019756">
    <property type="protein sequence ID" value="BBL36019.1"/>
    <property type="molecule type" value="Genomic_DNA"/>
</dbReference>
<dbReference type="PANTHER" id="PTHR48081">
    <property type="entry name" value="AB HYDROLASE SUPERFAMILY PROTEIN C4A8.06C"/>
    <property type="match status" value="1"/>
</dbReference>
<keyword evidence="4" id="KW-0614">Plasmid</keyword>
<proteinExistence type="inferred from homology"/>
<dbReference type="Pfam" id="PF07859">
    <property type="entry name" value="Abhydrolase_3"/>
    <property type="match status" value="1"/>
</dbReference>
<dbReference type="SUPFAM" id="SSF53474">
    <property type="entry name" value="alpha/beta-Hydrolases"/>
    <property type="match status" value="1"/>
</dbReference>
<evidence type="ECO:0000313" key="4">
    <source>
        <dbReference type="EMBL" id="BBL36019.1"/>
    </source>
</evidence>
<evidence type="ECO:0000256" key="1">
    <source>
        <dbReference type="ARBA" id="ARBA00010515"/>
    </source>
</evidence>
<keyword evidence="5" id="KW-1185">Reference proteome</keyword>
<protein>
    <submittedName>
        <fullName evidence="4">Acetyl esterase</fullName>
    </submittedName>
</protein>
<dbReference type="KEGG" id="nst:Nstercoris_02298"/>
<gene>
    <name evidence="4" type="ORF">Nstercoris_02298</name>
</gene>
<geneLocation type="plasmid" evidence="5">
    <name>1 dna</name>
</geneLocation>
<dbReference type="GO" id="GO:0004806">
    <property type="term" value="F:triacylglycerol lipase activity"/>
    <property type="evidence" value="ECO:0007669"/>
    <property type="project" value="TreeGrafter"/>
</dbReference>
<keyword evidence="2" id="KW-0378">Hydrolase</keyword>
<accession>A0A4Y1YQI4</accession>